<keyword evidence="1" id="KW-0472">Membrane</keyword>
<keyword evidence="1" id="KW-0812">Transmembrane</keyword>
<dbReference type="Proteomes" id="UP000095468">
    <property type="component" value="Unassembled WGS sequence"/>
</dbReference>
<accession>A0A174GGK7</accession>
<protein>
    <submittedName>
        <fullName evidence="2">Uncharacterized protein</fullName>
    </submittedName>
</protein>
<organism evidence="2 3">
    <name type="scientific">Collinsella aerofaciens</name>
    <dbReference type="NCBI Taxonomy" id="74426"/>
    <lineage>
        <taxon>Bacteria</taxon>
        <taxon>Bacillati</taxon>
        <taxon>Actinomycetota</taxon>
        <taxon>Coriobacteriia</taxon>
        <taxon>Coriobacteriales</taxon>
        <taxon>Coriobacteriaceae</taxon>
        <taxon>Collinsella</taxon>
    </lineage>
</organism>
<dbReference type="EMBL" id="CYYP01000034">
    <property type="protein sequence ID" value="CUO61694.1"/>
    <property type="molecule type" value="Genomic_DNA"/>
</dbReference>
<gene>
    <name evidence="2" type="ORF">ERS852381_01935</name>
</gene>
<dbReference type="AlphaFoldDB" id="A0A174GGK7"/>
<reference evidence="2 3" key="1">
    <citation type="submission" date="2015-09" db="EMBL/GenBank/DDBJ databases">
        <authorList>
            <consortium name="Pathogen Informatics"/>
        </authorList>
    </citation>
    <scope>NUCLEOTIDE SEQUENCE [LARGE SCALE GENOMIC DNA]</scope>
    <source>
        <strain evidence="2 3">2789STDY5608823</strain>
    </source>
</reference>
<feature type="transmembrane region" description="Helical" evidence="1">
    <location>
        <begin position="6"/>
        <end position="26"/>
    </location>
</feature>
<dbReference type="RefSeq" id="WP_055287678.1">
    <property type="nucleotide sequence ID" value="NZ_CYYP01000034.1"/>
</dbReference>
<sequence>MNFLEFLSILAPGIFGGLLVFVPLLIKDAVDAYANKTVTSVFDKRLERYKAKLSRSAMAKHILFEREMAFYDKVDMQIAELIPLIQDVRDSLIERPFTEDKKKYILRFLKLVPEMKDTSLRYQAYLDPEIWGSFNNLVIELQSQEEKWFELARNASTEKGHSENDEDDAVCMCDDILMRVALFRTKQVSYLKSIAEEE</sequence>
<evidence type="ECO:0000313" key="2">
    <source>
        <dbReference type="EMBL" id="CUO61694.1"/>
    </source>
</evidence>
<keyword evidence="1" id="KW-1133">Transmembrane helix</keyword>
<name>A0A174GGK7_9ACTN</name>
<evidence type="ECO:0000313" key="3">
    <source>
        <dbReference type="Proteomes" id="UP000095468"/>
    </source>
</evidence>
<proteinExistence type="predicted"/>
<evidence type="ECO:0000256" key="1">
    <source>
        <dbReference type="SAM" id="Phobius"/>
    </source>
</evidence>